<keyword evidence="1" id="KW-0175">Coiled coil</keyword>
<evidence type="ECO:0000256" key="1">
    <source>
        <dbReference type="SAM" id="Coils"/>
    </source>
</evidence>
<keyword evidence="2" id="KW-0472">Membrane</keyword>
<keyword evidence="2" id="KW-1133">Transmembrane helix</keyword>
<feature type="transmembrane region" description="Helical" evidence="2">
    <location>
        <begin position="474"/>
        <end position="503"/>
    </location>
</feature>
<organism evidence="4 5">
    <name type="scientific">Haloechinothrix salitolerans</name>
    <dbReference type="NCBI Taxonomy" id="926830"/>
    <lineage>
        <taxon>Bacteria</taxon>
        <taxon>Bacillati</taxon>
        <taxon>Actinomycetota</taxon>
        <taxon>Actinomycetes</taxon>
        <taxon>Pseudonocardiales</taxon>
        <taxon>Pseudonocardiaceae</taxon>
        <taxon>Haloechinothrix</taxon>
    </lineage>
</organism>
<evidence type="ECO:0000256" key="2">
    <source>
        <dbReference type="SAM" id="Phobius"/>
    </source>
</evidence>
<dbReference type="InterPro" id="IPR045063">
    <property type="entry name" value="Dynamin_N"/>
</dbReference>
<evidence type="ECO:0000259" key="3">
    <source>
        <dbReference type="Pfam" id="PF00350"/>
    </source>
</evidence>
<dbReference type="PANTHER" id="PTHR43681:SF1">
    <property type="entry name" value="SARCALUMENIN"/>
    <property type="match status" value="1"/>
</dbReference>
<dbReference type="EMBL" id="JBHSXX010000001">
    <property type="protein sequence ID" value="MFC6868554.1"/>
    <property type="molecule type" value="Genomic_DNA"/>
</dbReference>
<feature type="coiled-coil region" evidence="1">
    <location>
        <begin position="322"/>
        <end position="349"/>
    </location>
</feature>
<dbReference type="Pfam" id="PF00350">
    <property type="entry name" value="Dynamin_N"/>
    <property type="match status" value="1"/>
</dbReference>
<evidence type="ECO:0000313" key="4">
    <source>
        <dbReference type="EMBL" id="MFC6868554.1"/>
    </source>
</evidence>
<dbReference type="InterPro" id="IPR051943">
    <property type="entry name" value="TRAFAC_Dynamin-like_GTPase"/>
</dbReference>
<dbReference type="Gene3D" id="3.40.50.300">
    <property type="entry name" value="P-loop containing nucleotide triphosphate hydrolases"/>
    <property type="match status" value="1"/>
</dbReference>
<protein>
    <submittedName>
        <fullName evidence="4">Dynamin family protein</fullName>
    </submittedName>
</protein>
<sequence length="611" mass="65517">MASQPAGKEAVARATAAVSAGIKACGAYNRPDLAKRLERAAASLAEPSVPVVVVGEFKQGKSSLVNALLGANICPVDDDVATAIPTSVAYGEQQRAELVLEGDPPVREPIELSDVRRWVVESDPVTAAVEPEPVNADRGRPVGVEVTLPRKLLSGGLTLVDTPGVGGLGSAHAAASLAAASMADALVFVTDASQELTRSELDFLIKARNLCSAVVCVLTKTDFYPRWRTIAELNAKHLRELGEPPIIPVSSTLRSQAAATGDTALNTESGFPELVTFLSAQVGGGAARRRAATAAGEVATACTQIEAQFEAERAALDDPEQAKRVVAELTEAKERAAALKSTAAKWSQTLTDGAADLTSDIEHDLRGRIRGVLQEASDAIEESDPADTWHEMESWLEARVAHELIENYTMLRDRAIELSERVGEHFREASGGVLDAIAVRNPEPMLAGAKIDHKIELERMKVGKQAMVALKSAYGGAIMFVMLGTLTGVSLGPIALGIGLVMGRKGLRDEKQRQRSARQSQAKNAVRRYCDEVSFVAQKDSRDTMRAIQRQLRDYYTGLAEEFNTSNAEALQRATEAAARTKSERAKRLADIDAEMDRLKQLREHAMAVTS</sequence>
<dbReference type="PANTHER" id="PTHR43681">
    <property type="entry name" value="TRANSMEMBRANE GTPASE FZO"/>
    <property type="match status" value="1"/>
</dbReference>
<reference evidence="5" key="1">
    <citation type="journal article" date="2019" name="Int. J. Syst. Evol. Microbiol.">
        <title>The Global Catalogue of Microorganisms (GCM) 10K type strain sequencing project: providing services to taxonomists for standard genome sequencing and annotation.</title>
        <authorList>
            <consortium name="The Broad Institute Genomics Platform"/>
            <consortium name="The Broad Institute Genome Sequencing Center for Infectious Disease"/>
            <person name="Wu L."/>
            <person name="Ma J."/>
        </authorList>
    </citation>
    <scope>NUCLEOTIDE SEQUENCE [LARGE SCALE GENOMIC DNA]</scope>
    <source>
        <strain evidence="5">KCTC 32255</strain>
    </source>
</reference>
<keyword evidence="5" id="KW-1185">Reference proteome</keyword>
<gene>
    <name evidence="4" type="ORF">ACFQGD_15555</name>
</gene>
<feature type="domain" description="Dynamin N-terminal" evidence="3">
    <location>
        <begin position="51"/>
        <end position="220"/>
    </location>
</feature>
<keyword evidence="2" id="KW-0812">Transmembrane</keyword>
<proteinExistence type="predicted"/>
<comment type="caution">
    <text evidence="4">The sequence shown here is derived from an EMBL/GenBank/DDBJ whole genome shotgun (WGS) entry which is preliminary data.</text>
</comment>
<dbReference type="InterPro" id="IPR027417">
    <property type="entry name" value="P-loop_NTPase"/>
</dbReference>
<accession>A0ABW2C117</accession>
<name>A0ABW2C117_9PSEU</name>
<dbReference type="Proteomes" id="UP001596337">
    <property type="component" value="Unassembled WGS sequence"/>
</dbReference>
<evidence type="ECO:0000313" key="5">
    <source>
        <dbReference type="Proteomes" id="UP001596337"/>
    </source>
</evidence>
<dbReference type="RefSeq" id="WP_345392552.1">
    <property type="nucleotide sequence ID" value="NZ_BAABLA010000011.1"/>
</dbReference>
<dbReference type="SUPFAM" id="SSF52540">
    <property type="entry name" value="P-loop containing nucleoside triphosphate hydrolases"/>
    <property type="match status" value="1"/>
</dbReference>